<dbReference type="Pfam" id="PF01636">
    <property type="entry name" value="APH"/>
    <property type="match status" value="1"/>
</dbReference>
<evidence type="ECO:0000313" key="2">
    <source>
        <dbReference type="EMBL" id="RPA78423.1"/>
    </source>
</evidence>
<proteinExistence type="predicted"/>
<sequence>MLLIQQIIEKCLSSSSERHAPISVSVEFLKGGGFNKAYLIRVAGVDKKLVFRIGLPVFPYYKTASEVATLEYIRKHTSGSVPVPRVYFYDCSANNDLHFEWILMDYVEGVPPEEFWGREGFENMAIITEKIAGFYGELQEQKFKAIGSLY</sequence>
<dbReference type="InterPro" id="IPR011009">
    <property type="entry name" value="Kinase-like_dom_sf"/>
</dbReference>
<dbReference type="PANTHER" id="PTHR21310">
    <property type="entry name" value="AMINOGLYCOSIDE PHOSPHOTRANSFERASE-RELATED-RELATED"/>
    <property type="match status" value="1"/>
</dbReference>
<keyword evidence="3" id="KW-1185">Reference proteome</keyword>
<feature type="non-terminal residue" evidence="2">
    <location>
        <position position="150"/>
    </location>
</feature>
<dbReference type="Gene3D" id="3.30.200.20">
    <property type="entry name" value="Phosphorylase Kinase, domain 1"/>
    <property type="match status" value="1"/>
</dbReference>
<gene>
    <name evidence="2" type="ORF">BJ508DRAFT_212025</name>
</gene>
<accession>A0A3N4HX37</accession>
<protein>
    <recommendedName>
        <fullName evidence="1">Aminoglycoside phosphotransferase domain-containing protein</fullName>
    </recommendedName>
</protein>
<dbReference type="Proteomes" id="UP000275078">
    <property type="component" value="Unassembled WGS sequence"/>
</dbReference>
<dbReference type="AlphaFoldDB" id="A0A3N4HX37"/>
<dbReference type="InterPro" id="IPR002575">
    <property type="entry name" value="Aminoglycoside_PTrfase"/>
</dbReference>
<dbReference type="EMBL" id="ML119711">
    <property type="protein sequence ID" value="RPA78423.1"/>
    <property type="molecule type" value="Genomic_DNA"/>
</dbReference>
<dbReference type="InterPro" id="IPR051678">
    <property type="entry name" value="AGP_Transferase"/>
</dbReference>
<evidence type="ECO:0000259" key="1">
    <source>
        <dbReference type="Pfam" id="PF01636"/>
    </source>
</evidence>
<dbReference type="OrthoDB" id="428260at2759"/>
<dbReference type="SUPFAM" id="SSF56112">
    <property type="entry name" value="Protein kinase-like (PK-like)"/>
    <property type="match status" value="1"/>
</dbReference>
<feature type="domain" description="Aminoglycoside phosphotransferase" evidence="1">
    <location>
        <begin position="27"/>
        <end position="139"/>
    </location>
</feature>
<organism evidence="2 3">
    <name type="scientific">Ascobolus immersus RN42</name>
    <dbReference type="NCBI Taxonomy" id="1160509"/>
    <lineage>
        <taxon>Eukaryota</taxon>
        <taxon>Fungi</taxon>
        <taxon>Dikarya</taxon>
        <taxon>Ascomycota</taxon>
        <taxon>Pezizomycotina</taxon>
        <taxon>Pezizomycetes</taxon>
        <taxon>Pezizales</taxon>
        <taxon>Ascobolaceae</taxon>
        <taxon>Ascobolus</taxon>
    </lineage>
</organism>
<name>A0A3N4HX37_ASCIM</name>
<reference evidence="2 3" key="1">
    <citation type="journal article" date="2018" name="Nat. Ecol. Evol.">
        <title>Pezizomycetes genomes reveal the molecular basis of ectomycorrhizal truffle lifestyle.</title>
        <authorList>
            <person name="Murat C."/>
            <person name="Payen T."/>
            <person name="Noel B."/>
            <person name="Kuo A."/>
            <person name="Morin E."/>
            <person name="Chen J."/>
            <person name="Kohler A."/>
            <person name="Krizsan K."/>
            <person name="Balestrini R."/>
            <person name="Da Silva C."/>
            <person name="Montanini B."/>
            <person name="Hainaut M."/>
            <person name="Levati E."/>
            <person name="Barry K.W."/>
            <person name="Belfiori B."/>
            <person name="Cichocki N."/>
            <person name="Clum A."/>
            <person name="Dockter R.B."/>
            <person name="Fauchery L."/>
            <person name="Guy J."/>
            <person name="Iotti M."/>
            <person name="Le Tacon F."/>
            <person name="Lindquist E.A."/>
            <person name="Lipzen A."/>
            <person name="Malagnac F."/>
            <person name="Mello A."/>
            <person name="Molinier V."/>
            <person name="Miyauchi S."/>
            <person name="Poulain J."/>
            <person name="Riccioni C."/>
            <person name="Rubini A."/>
            <person name="Sitrit Y."/>
            <person name="Splivallo R."/>
            <person name="Traeger S."/>
            <person name="Wang M."/>
            <person name="Zifcakova L."/>
            <person name="Wipf D."/>
            <person name="Zambonelli A."/>
            <person name="Paolocci F."/>
            <person name="Nowrousian M."/>
            <person name="Ottonello S."/>
            <person name="Baldrian P."/>
            <person name="Spatafora J.W."/>
            <person name="Henrissat B."/>
            <person name="Nagy L.G."/>
            <person name="Aury J.M."/>
            <person name="Wincker P."/>
            <person name="Grigoriev I.V."/>
            <person name="Bonfante P."/>
            <person name="Martin F.M."/>
        </authorList>
    </citation>
    <scope>NUCLEOTIDE SEQUENCE [LARGE SCALE GENOMIC DNA]</scope>
    <source>
        <strain evidence="2 3">RN42</strain>
    </source>
</reference>
<dbReference type="STRING" id="1160509.A0A3N4HX37"/>
<dbReference type="PANTHER" id="PTHR21310:SF13">
    <property type="entry name" value="AMINOGLYCOSIDE PHOSPHOTRANSFERASE DOMAIN-CONTAINING PROTEIN"/>
    <property type="match status" value="1"/>
</dbReference>
<evidence type="ECO:0000313" key="3">
    <source>
        <dbReference type="Proteomes" id="UP000275078"/>
    </source>
</evidence>